<dbReference type="InterPro" id="IPR035919">
    <property type="entry name" value="EAL_sf"/>
</dbReference>
<comment type="caution">
    <text evidence="4">The sequence shown here is derived from an EMBL/GenBank/DDBJ whole genome shotgun (WGS) entry which is preliminary data.</text>
</comment>
<dbReference type="SMART" id="SM00052">
    <property type="entry name" value="EAL"/>
    <property type="match status" value="1"/>
</dbReference>
<dbReference type="InterPro" id="IPR011006">
    <property type="entry name" value="CheY-like_superfamily"/>
</dbReference>
<dbReference type="AlphaFoldDB" id="A0A1Y1SJF7"/>
<gene>
    <name evidence="4" type="ORF">ATO7_05650</name>
</gene>
<dbReference type="CDD" id="cd01948">
    <property type="entry name" value="EAL"/>
    <property type="match status" value="1"/>
</dbReference>
<dbReference type="EMBL" id="AQQV01000001">
    <property type="protein sequence ID" value="ORE89339.1"/>
    <property type="molecule type" value="Genomic_DNA"/>
</dbReference>
<dbReference type="Gene3D" id="3.20.20.450">
    <property type="entry name" value="EAL domain"/>
    <property type="match status" value="1"/>
</dbReference>
<evidence type="ECO:0000259" key="3">
    <source>
        <dbReference type="PROSITE" id="PS50883"/>
    </source>
</evidence>
<dbReference type="PROSITE" id="PS50110">
    <property type="entry name" value="RESPONSE_REGULATORY"/>
    <property type="match status" value="1"/>
</dbReference>
<dbReference type="SMART" id="SM00448">
    <property type="entry name" value="REC"/>
    <property type="match status" value="1"/>
</dbReference>
<dbReference type="Proteomes" id="UP000192342">
    <property type="component" value="Unassembled WGS sequence"/>
</dbReference>
<dbReference type="Pfam" id="PF00072">
    <property type="entry name" value="Response_reg"/>
    <property type="match status" value="1"/>
</dbReference>
<dbReference type="STRING" id="1317117.ATO7_05650"/>
<dbReference type="PANTHER" id="PTHR33121:SF71">
    <property type="entry name" value="OXYGEN SENSOR PROTEIN DOSP"/>
    <property type="match status" value="1"/>
</dbReference>
<dbReference type="OrthoDB" id="9812358at2"/>
<dbReference type="InterPro" id="IPR050706">
    <property type="entry name" value="Cyclic-di-GMP_PDE-like"/>
</dbReference>
<evidence type="ECO:0000313" key="4">
    <source>
        <dbReference type="EMBL" id="ORE89339.1"/>
    </source>
</evidence>
<dbReference type="PANTHER" id="PTHR33121">
    <property type="entry name" value="CYCLIC DI-GMP PHOSPHODIESTERASE PDEF"/>
    <property type="match status" value="1"/>
</dbReference>
<dbReference type="Gene3D" id="3.40.50.2300">
    <property type="match status" value="1"/>
</dbReference>
<dbReference type="SUPFAM" id="SSF52172">
    <property type="entry name" value="CheY-like"/>
    <property type="match status" value="1"/>
</dbReference>
<keyword evidence="1" id="KW-0597">Phosphoprotein</keyword>
<organism evidence="4 5">
    <name type="scientific">Oceanococcus atlanticus</name>
    <dbReference type="NCBI Taxonomy" id="1317117"/>
    <lineage>
        <taxon>Bacteria</taxon>
        <taxon>Pseudomonadati</taxon>
        <taxon>Pseudomonadota</taxon>
        <taxon>Gammaproteobacteria</taxon>
        <taxon>Chromatiales</taxon>
        <taxon>Oceanococcaceae</taxon>
        <taxon>Oceanococcus</taxon>
    </lineage>
</organism>
<dbReference type="SUPFAM" id="SSF141868">
    <property type="entry name" value="EAL domain-like"/>
    <property type="match status" value="1"/>
</dbReference>
<dbReference type="GO" id="GO:0071111">
    <property type="term" value="F:cyclic-guanylate-specific phosphodiesterase activity"/>
    <property type="evidence" value="ECO:0007669"/>
    <property type="project" value="InterPro"/>
</dbReference>
<dbReference type="Pfam" id="PF00563">
    <property type="entry name" value="EAL"/>
    <property type="match status" value="1"/>
</dbReference>
<feature type="domain" description="Response regulatory" evidence="2">
    <location>
        <begin position="4"/>
        <end position="125"/>
    </location>
</feature>
<keyword evidence="5" id="KW-1185">Reference proteome</keyword>
<protein>
    <submittedName>
        <fullName evidence="4">Cyclic-di-GMP regulatory protein</fullName>
    </submittedName>
</protein>
<evidence type="ECO:0000256" key="1">
    <source>
        <dbReference type="PROSITE-ProRule" id="PRU00169"/>
    </source>
</evidence>
<reference evidence="4 5" key="1">
    <citation type="submission" date="2013-04" db="EMBL/GenBank/DDBJ databases">
        <title>Oceanococcus atlanticus 22II-S10r2 Genome Sequencing.</title>
        <authorList>
            <person name="Lai Q."/>
            <person name="Li G."/>
            <person name="Shao Z."/>
        </authorList>
    </citation>
    <scope>NUCLEOTIDE SEQUENCE [LARGE SCALE GENOMIC DNA]</scope>
    <source>
        <strain evidence="4 5">22II-S10r2</strain>
    </source>
</reference>
<proteinExistence type="predicted"/>
<dbReference type="InterPro" id="IPR001789">
    <property type="entry name" value="Sig_transdc_resp-reg_receiver"/>
</dbReference>
<dbReference type="GO" id="GO:0000160">
    <property type="term" value="P:phosphorelay signal transduction system"/>
    <property type="evidence" value="ECO:0007669"/>
    <property type="project" value="InterPro"/>
</dbReference>
<dbReference type="PROSITE" id="PS50883">
    <property type="entry name" value="EAL"/>
    <property type="match status" value="1"/>
</dbReference>
<feature type="domain" description="EAL" evidence="3">
    <location>
        <begin position="140"/>
        <end position="393"/>
    </location>
</feature>
<feature type="modified residue" description="4-aspartylphosphate" evidence="1">
    <location>
        <position position="55"/>
    </location>
</feature>
<accession>A0A1Y1SJF7</accession>
<evidence type="ECO:0000313" key="5">
    <source>
        <dbReference type="Proteomes" id="UP000192342"/>
    </source>
</evidence>
<evidence type="ECO:0000259" key="2">
    <source>
        <dbReference type="PROSITE" id="PS50110"/>
    </source>
</evidence>
<dbReference type="InterPro" id="IPR001633">
    <property type="entry name" value="EAL_dom"/>
</dbReference>
<name>A0A1Y1SJF7_9GAMM</name>
<sequence>MAIHALVVDDDPVTRGLVAEQLISLQVSTVRTVESGRAALDVLRQHPQINLLVTDLRMPDLDGIALIAALDKYRNRVRVIIMSALGDKIMQAASRIGVGHDLSVLGVLRKPVSRRVLSQMLDQFRQLPNLAPPTTHKAQAAVRVEDIREALAQGGHHIVVQPEVRARDMTLVAVEVLSRWSHPNLSGRSPADAIIAAEKAGIIGELNENLITEVGRAWHQWAPHKLSPRLSINVSAVTMSDTGFPEWLSRAISAHHISPRDVILELTETAVPAPGTSNLEVACRLGLLGFDLSVDDFGTGFANLQQLQDTPFRWLKIDQAFVRQIERSEDAQAIVKSSIRMAHDLGLKTVGEGVETPRQCQLLRDMGCDVLQGYFIAKPMLPDALPAWHAQFRKHSRSIAA</sequence>
<dbReference type="RefSeq" id="WP_083560368.1">
    <property type="nucleotide sequence ID" value="NZ_AQQV01000001.1"/>
</dbReference>